<evidence type="ECO:0000256" key="1">
    <source>
        <dbReference type="SAM" id="Coils"/>
    </source>
</evidence>
<dbReference type="EMBL" id="FNHG01000010">
    <property type="protein sequence ID" value="SDM39889.1"/>
    <property type="molecule type" value="Genomic_DNA"/>
</dbReference>
<feature type="region of interest" description="Disordered" evidence="2">
    <location>
        <begin position="1"/>
        <end position="34"/>
    </location>
</feature>
<feature type="coiled-coil region" evidence="1">
    <location>
        <begin position="159"/>
        <end position="186"/>
    </location>
</feature>
<evidence type="ECO:0000256" key="2">
    <source>
        <dbReference type="SAM" id="MobiDB-lite"/>
    </source>
</evidence>
<gene>
    <name evidence="3" type="ORF">SAMN04488568_110100</name>
</gene>
<sequence length="441" mass="45299">MADPKQTAEPEPVDAEFEPARDLPDRESEGAARKGVGGATVTVLFLIATLAGGGLGFAGARYWPAASTSETGAANERAALTQSITGLDDRLTAMEAESPALTAEAALAQPMAAINARLDALESAPTGASPDLTTVEARLAALENTVPADDTTIAGTAALEAIAARIEATERDLANLNRLVQQASEASASGDQNGVDPLLLQNLSDRLAELEAAHDVAAGPVEPVADPQTAVLAGRIEQLETALNETRALAEAARSTAETAADSAATRPASSDTGQASRQLAARALALSALRDIAGTHQGFEAERAALAQLWRGNADLAAMAAYARAGVPTLDDLTADYPGDAIRDAAGPGRIFFGLIEVRQANPGTADTGAMAISALAENRLALRDLEGAVALTERLDETSLPAARDWLIGAQARLDLDRRLVALRQALTEAAAAQGDDPS</sequence>
<name>A0A1G9SWQ6_9PROT</name>
<dbReference type="Proteomes" id="UP000199759">
    <property type="component" value="Unassembled WGS sequence"/>
</dbReference>
<evidence type="ECO:0000313" key="3">
    <source>
        <dbReference type="EMBL" id="SDM39889.1"/>
    </source>
</evidence>
<dbReference type="OrthoDB" id="7632659at2"/>
<dbReference type="AlphaFoldDB" id="A0A1G9SWQ6"/>
<dbReference type="RefSeq" id="WP_091770053.1">
    <property type="nucleotide sequence ID" value="NZ_FNHG01000010.1"/>
</dbReference>
<accession>A0A1G9SWQ6</accession>
<reference evidence="3 4" key="1">
    <citation type="submission" date="2016-10" db="EMBL/GenBank/DDBJ databases">
        <authorList>
            <person name="de Groot N.N."/>
        </authorList>
    </citation>
    <scope>NUCLEOTIDE SEQUENCE [LARGE SCALE GENOMIC DNA]</scope>
    <source>
        <strain evidence="3 4">DSM 16077</strain>
    </source>
</reference>
<evidence type="ECO:0008006" key="5">
    <source>
        <dbReference type="Google" id="ProtNLM"/>
    </source>
</evidence>
<evidence type="ECO:0000313" key="4">
    <source>
        <dbReference type="Proteomes" id="UP000199759"/>
    </source>
</evidence>
<keyword evidence="4" id="KW-1185">Reference proteome</keyword>
<protein>
    <recommendedName>
        <fullName evidence="5">Inner membrane protein</fullName>
    </recommendedName>
</protein>
<proteinExistence type="predicted"/>
<feature type="compositionally biased region" description="Basic and acidic residues" evidence="2">
    <location>
        <begin position="18"/>
        <end position="32"/>
    </location>
</feature>
<organism evidence="3 4">
    <name type="scientific">Maricaulis salignorans</name>
    <dbReference type="NCBI Taxonomy" id="144026"/>
    <lineage>
        <taxon>Bacteria</taxon>
        <taxon>Pseudomonadati</taxon>
        <taxon>Pseudomonadota</taxon>
        <taxon>Alphaproteobacteria</taxon>
        <taxon>Maricaulales</taxon>
        <taxon>Maricaulaceae</taxon>
        <taxon>Maricaulis</taxon>
    </lineage>
</organism>
<dbReference type="STRING" id="144026.SAMN04488568_110100"/>
<keyword evidence="1" id="KW-0175">Coiled coil</keyword>
<feature type="region of interest" description="Disordered" evidence="2">
    <location>
        <begin position="250"/>
        <end position="277"/>
    </location>
</feature>